<evidence type="ECO:0008006" key="3">
    <source>
        <dbReference type="Google" id="ProtNLM"/>
    </source>
</evidence>
<comment type="caution">
    <text evidence="1">The sequence shown here is derived from an EMBL/GenBank/DDBJ whole genome shotgun (WGS) entry which is preliminary data.</text>
</comment>
<gene>
    <name evidence="1" type="ORF">ACFOKA_11170</name>
</gene>
<dbReference type="RefSeq" id="WP_194213875.1">
    <property type="nucleotide sequence ID" value="NZ_CP061205.1"/>
</dbReference>
<proteinExistence type="predicted"/>
<keyword evidence="2" id="KW-1185">Reference proteome</keyword>
<evidence type="ECO:0000313" key="2">
    <source>
        <dbReference type="Proteomes" id="UP001595444"/>
    </source>
</evidence>
<name>A0ABV7D684_9PROT</name>
<evidence type="ECO:0000313" key="1">
    <source>
        <dbReference type="EMBL" id="MFC3052462.1"/>
    </source>
</evidence>
<dbReference type="Proteomes" id="UP001595444">
    <property type="component" value="Unassembled WGS sequence"/>
</dbReference>
<protein>
    <recommendedName>
        <fullName evidence="3">Solute-binding protein family 3/N-terminal domain-containing protein</fullName>
    </recommendedName>
</protein>
<sequence length="241" mass="27767">MPLHLYRVLLCLIAAVYLQTGNRVFAKADNTCLTISTSPDKFAFEQQLQNRIEAIYKQAGLCVNWINLPPMRANRLLLDGTIDGNLIRPEELVKRTNPSWFYLPTPLFEAEPTMIIASKLKYDCTNKSLKGIKLGYPYGKGWVDRNIKKYGPELLPLTNLHEVNELITRHRIDAFIFDKAHVLAIKEEIDKTGFETNICYWPKVKIYHVMHTRHIDKKDLLDSILANMSPAPQNDFIKNAR</sequence>
<reference evidence="2" key="1">
    <citation type="journal article" date="2019" name="Int. J. Syst. Evol. Microbiol.">
        <title>The Global Catalogue of Microorganisms (GCM) 10K type strain sequencing project: providing services to taxonomists for standard genome sequencing and annotation.</title>
        <authorList>
            <consortium name="The Broad Institute Genomics Platform"/>
            <consortium name="The Broad Institute Genome Sequencing Center for Infectious Disease"/>
            <person name="Wu L."/>
            <person name="Ma J."/>
        </authorList>
    </citation>
    <scope>NUCLEOTIDE SEQUENCE [LARGE SCALE GENOMIC DNA]</scope>
    <source>
        <strain evidence="2">KCTC 62164</strain>
    </source>
</reference>
<accession>A0ABV7D684</accession>
<organism evidence="1 2">
    <name type="scientific">Kordiimonas pumila</name>
    <dbReference type="NCBI Taxonomy" id="2161677"/>
    <lineage>
        <taxon>Bacteria</taxon>
        <taxon>Pseudomonadati</taxon>
        <taxon>Pseudomonadota</taxon>
        <taxon>Alphaproteobacteria</taxon>
        <taxon>Kordiimonadales</taxon>
        <taxon>Kordiimonadaceae</taxon>
        <taxon>Kordiimonas</taxon>
    </lineage>
</organism>
<dbReference type="EMBL" id="JBHRSL010000010">
    <property type="protein sequence ID" value="MFC3052462.1"/>
    <property type="molecule type" value="Genomic_DNA"/>
</dbReference>
<dbReference type="SUPFAM" id="SSF53850">
    <property type="entry name" value="Periplasmic binding protein-like II"/>
    <property type="match status" value="1"/>
</dbReference>